<keyword evidence="6 7" id="KW-0472">Membrane</keyword>
<dbReference type="EMBL" id="CP021780">
    <property type="protein sequence ID" value="ASA19834.1"/>
    <property type="molecule type" value="Genomic_DNA"/>
</dbReference>
<dbReference type="Pfam" id="PF00528">
    <property type="entry name" value="BPD_transp_1"/>
    <property type="match status" value="1"/>
</dbReference>
<dbReference type="AlphaFoldDB" id="A0A2Z2K5K3"/>
<dbReference type="PANTHER" id="PTHR30193:SF1">
    <property type="entry name" value="ABC TRANSPORTER PERMEASE PROTEIN YESP-RELATED"/>
    <property type="match status" value="1"/>
</dbReference>
<dbReference type="InterPro" id="IPR051393">
    <property type="entry name" value="ABC_transporter_permease"/>
</dbReference>
<evidence type="ECO:0000256" key="2">
    <source>
        <dbReference type="ARBA" id="ARBA00022448"/>
    </source>
</evidence>
<dbReference type="CDD" id="cd06261">
    <property type="entry name" value="TM_PBP2"/>
    <property type="match status" value="1"/>
</dbReference>
<keyword evidence="5 7" id="KW-1133">Transmembrane helix</keyword>
<dbReference type="InterPro" id="IPR035906">
    <property type="entry name" value="MetI-like_sf"/>
</dbReference>
<dbReference type="GO" id="GO:0055085">
    <property type="term" value="P:transmembrane transport"/>
    <property type="evidence" value="ECO:0007669"/>
    <property type="project" value="InterPro"/>
</dbReference>
<dbReference type="PANTHER" id="PTHR30193">
    <property type="entry name" value="ABC TRANSPORTER PERMEASE PROTEIN"/>
    <property type="match status" value="1"/>
</dbReference>
<evidence type="ECO:0000313" key="9">
    <source>
        <dbReference type="EMBL" id="ASA19834.1"/>
    </source>
</evidence>
<sequence>MGVVTIMKQKIGKAGGLENGAGYLFILPWIIGFIAFTAIPFVALFYFSFTNYDLLSTPKWIGLDNFIRMFTTDEKFFTSLKVTFFYVLTAIPLRLIFALFIAMLLNMKIKFVGVYRTAFYVPSIIGGSVAVAVMWGQLFGLNGAVNGIIGAVTGTPPNVSWIANPDTALWTLILMAVWQFGSPMIIFLAGLKNIPESYYEAAVVDGANAFHRFVKITLPLLTPVILFNLVMQIIGGFMTFTQGLIITAGGPLDRTLFYQLYVYRQGFEFLDMGYAAALSCFLLLIVAVLTALVFKSSSSWVHYESKG</sequence>
<keyword evidence="10" id="KW-1185">Reference proteome</keyword>
<feature type="transmembrane region" description="Helical" evidence="7">
    <location>
        <begin position="272"/>
        <end position="294"/>
    </location>
</feature>
<gene>
    <name evidence="9" type="ORF">B9T62_02860</name>
</gene>
<organism evidence="9 10">
    <name type="scientific">Paenibacillus donghaensis</name>
    <dbReference type="NCBI Taxonomy" id="414771"/>
    <lineage>
        <taxon>Bacteria</taxon>
        <taxon>Bacillati</taxon>
        <taxon>Bacillota</taxon>
        <taxon>Bacilli</taxon>
        <taxon>Bacillales</taxon>
        <taxon>Paenibacillaceae</taxon>
        <taxon>Paenibacillus</taxon>
    </lineage>
</organism>
<evidence type="ECO:0000256" key="6">
    <source>
        <dbReference type="ARBA" id="ARBA00023136"/>
    </source>
</evidence>
<comment type="subcellular location">
    <subcellularLocation>
        <location evidence="1 7">Cell membrane</location>
        <topology evidence="1 7">Multi-pass membrane protein</topology>
    </subcellularLocation>
</comment>
<feature type="transmembrane region" description="Helical" evidence="7">
    <location>
        <begin position="84"/>
        <end position="105"/>
    </location>
</feature>
<feature type="transmembrane region" description="Helical" evidence="7">
    <location>
        <begin position="21"/>
        <end position="49"/>
    </location>
</feature>
<keyword evidence="4 7" id="KW-0812">Transmembrane</keyword>
<evidence type="ECO:0000256" key="5">
    <source>
        <dbReference type="ARBA" id="ARBA00022989"/>
    </source>
</evidence>
<dbReference type="Proteomes" id="UP000249890">
    <property type="component" value="Chromosome"/>
</dbReference>
<keyword evidence="3" id="KW-1003">Cell membrane</keyword>
<evidence type="ECO:0000256" key="4">
    <source>
        <dbReference type="ARBA" id="ARBA00022692"/>
    </source>
</evidence>
<evidence type="ECO:0000256" key="1">
    <source>
        <dbReference type="ARBA" id="ARBA00004651"/>
    </source>
</evidence>
<protein>
    <submittedName>
        <fullName evidence="9">ABC transporter permease</fullName>
    </submittedName>
</protein>
<accession>A0A2Z2K5K3</accession>
<dbReference type="OrthoDB" id="9788108at2"/>
<feature type="transmembrane region" description="Helical" evidence="7">
    <location>
        <begin position="168"/>
        <end position="191"/>
    </location>
</feature>
<feature type="transmembrane region" description="Helical" evidence="7">
    <location>
        <begin position="117"/>
        <end position="136"/>
    </location>
</feature>
<evidence type="ECO:0000259" key="8">
    <source>
        <dbReference type="PROSITE" id="PS50928"/>
    </source>
</evidence>
<reference evidence="9 10" key="1">
    <citation type="submission" date="2017-06" db="EMBL/GenBank/DDBJ databases">
        <title>Complete genome sequence of Paenibacillus donghaensis KCTC 13049T isolated from East Sea sediment, South Korea.</title>
        <authorList>
            <person name="Jung B.K."/>
            <person name="Hong S.-J."/>
            <person name="Shin J.-H."/>
        </authorList>
    </citation>
    <scope>NUCLEOTIDE SEQUENCE [LARGE SCALE GENOMIC DNA]</scope>
    <source>
        <strain evidence="9 10">KCTC 13049</strain>
    </source>
</reference>
<feature type="domain" description="ABC transmembrane type-1" evidence="8">
    <location>
        <begin position="80"/>
        <end position="293"/>
    </location>
</feature>
<evidence type="ECO:0000313" key="10">
    <source>
        <dbReference type="Proteomes" id="UP000249890"/>
    </source>
</evidence>
<comment type="similarity">
    <text evidence="7">Belongs to the binding-protein-dependent transport system permease family.</text>
</comment>
<name>A0A2Z2K5K3_9BACL</name>
<evidence type="ECO:0000256" key="7">
    <source>
        <dbReference type="RuleBase" id="RU363032"/>
    </source>
</evidence>
<evidence type="ECO:0000256" key="3">
    <source>
        <dbReference type="ARBA" id="ARBA00022475"/>
    </source>
</evidence>
<feature type="transmembrane region" description="Helical" evidence="7">
    <location>
        <begin position="225"/>
        <end position="252"/>
    </location>
</feature>
<dbReference type="KEGG" id="pdh:B9T62_02860"/>
<dbReference type="PROSITE" id="PS50928">
    <property type="entry name" value="ABC_TM1"/>
    <property type="match status" value="1"/>
</dbReference>
<dbReference type="InterPro" id="IPR000515">
    <property type="entry name" value="MetI-like"/>
</dbReference>
<dbReference type="GO" id="GO:0005886">
    <property type="term" value="C:plasma membrane"/>
    <property type="evidence" value="ECO:0007669"/>
    <property type="project" value="UniProtKB-SubCell"/>
</dbReference>
<keyword evidence="2 7" id="KW-0813">Transport</keyword>
<dbReference type="SUPFAM" id="SSF161098">
    <property type="entry name" value="MetI-like"/>
    <property type="match status" value="1"/>
</dbReference>
<dbReference type="Gene3D" id="1.10.3720.10">
    <property type="entry name" value="MetI-like"/>
    <property type="match status" value="1"/>
</dbReference>
<proteinExistence type="inferred from homology"/>